<dbReference type="EMBL" id="FRAP01000025">
    <property type="protein sequence ID" value="SHL35202.1"/>
    <property type="molecule type" value="Genomic_DNA"/>
</dbReference>
<evidence type="ECO:0000313" key="10">
    <source>
        <dbReference type="Proteomes" id="UP000184363"/>
    </source>
</evidence>
<dbReference type="PROSITE" id="PS51077">
    <property type="entry name" value="HTH_ICLR"/>
    <property type="match status" value="1"/>
</dbReference>
<dbReference type="PROSITE" id="PS51078">
    <property type="entry name" value="ICLR_ED"/>
    <property type="match status" value="1"/>
</dbReference>
<evidence type="ECO:0000259" key="7">
    <source>
        <dbReference type="PROSITE" id="PS51077"/>
    </source>
</evidence>
<keyword evidence="3" id="KW-0238">DNA-binding</keyword>
<dbReference type="Pfam" id="PF09339">
    <property type="entry name" value="HTH_IclR"/>
    <property type="match status" value="1"/>
</dbReference>
<dbReference type="GO" id="GO:0006071">
    <property type="term" value="P:glycerol metabolic process"/>
    <property type="evidence" value="ECO:0007669"/>
    <property type="project" value="UniProtKB-KW"/>
</dbReference>
<dbReference type="InterPro" id="IPR029016">
    <property type="entry name" value="GAF-like_dom_sf"/>
</dbReference>
<evidence type="ECO:0000313" key="9">
    <source>
        <dbReference type="EMBL" id="SHL35202.1"/>
    </source>
</evidence>
<evidence type="ECO:0000256" key="3">
    <source>
        <dbReference type="ARBA" id="ARBA00023125"/>
    </source>
</evidence>
<proteinExistence type="predicted"/>
<name>A0A1M6ZXJ0_PSETH</name>
<keyword evidence="2" id="KW-0805">Transcription regulation</keyword>
<dbReference type="AlphaFoldDB" id="A0A1M6ZXJ0"/>
<dbReference type="InterPro" id="IPR005471">
    <property type="entry name" value="Tscrpt_reg_IclR_N"/>
</dbReference>
<dbReference type="InterPro" id="IPR011991">
    <property type="entry name" value="ArsR-like_HTH"/>
</dbReference>
<dbReference type="InterPro" id="IPR050707">
    <property type="entry name" value="HTH_MetabolicPath_Reg"/>
</dbReference>
<sequence>MQAVDRVSAVLLSFTEASRDLGVTEIAETVNLPKSAVHRILEALVRTGLLAKDADRGRYRLGPRMLELSIASLGTVDLRSLAQPIMEELRDRTGETVTLSIAIGRQRMYVGQVESKQDVRMTIEVGRRYPLYAGASGRSILMTFPDADLEAYLAGIELNPLTDRTVRDPGRLREMLEIDRRRGYSVSQGERDPYAAAIAAPIIARGTRAVGCFSVCGPHDRLKDSAPERLGPLVVDAAATMSALLTGTNGG</sequence>
<dbReference type="STRING" id="1848.SAMN05443637_12549"/>
<dbReference type="SMART" id="SM00346">
    <property type="entry name" value="HTH_ICLR"/>
    <property type="match status" value="1"/>
</dbReference>
<dbReference type="FunFam" id="1.10.10.10:FF:000056">
    <property type="entry name" value="IclR family transcriptional regulator"/>
    <property type="match status" value="1"/>
</dbReference>
<evidence type="ECO:0000256" key="2">
    <source>
        <dbReference type="ARBA" id="ARBA00023015"/>
    </source>
</evidence>
<keyword evidence="10" id="KW-1185">Reference proteome</keyword>
<dbReference type="GO" id="GO:0003700">
    <property type="term" value="F:DNA-binding transcription factor activity"/>
    <property type="evidence" value="ECO:0007669"/>
    <property type="project" value="TreeGrafter"/>
</dbReference>
<gene>
    <name evidence="9" type="ORF">SAMN05443637_12549</name>
</gene>
<dbReference type="InterPro" id="IPR036388">
    <property type="entry name" value="WH-like_DNA-bd_sf"/>
</dbReference>
<reference evidence="9 10" key="1">
    <citation type="submission" date="2016-11" db="EMBL/GenBank/DDBJ databases">
        <authorList>
            <person name="Jaros S."/>
            <person name="Januszkiewicz K."/>
            <person name="Wedrychowicz H."/>
        </authorList>
    </citation>
    <scope>NUCLEOTIDE SEQUENCE [LARGE SCALE GENOMIC DNA]</scope>
    <source>
        <strain evidence="9 10">DSM 43832</strain>
    </source>
</reference>
<dbReference type="Gene3D" id="1.10.10.10">
    <property type="entry name" value="Winged helix-like DNA-binding domain superfamily/Winged helix DNA-binding domain"/>
    <property type="match status" value="1"/>
</dbReference>
<comment type="function">
    <text evidence="5">May be an activator protein for the gylABX operon.</text>
</comment>
<organism evidence="9 10">
    <name type="scientific">Pseudonocardia thermophila</name>
    <dbReference type="NCBI Taxonomy" id="1848"/>
    <lineage>
        <taxon>Bacteria</taxon>
        <taxon>Bacillati</taxon>
        <taxon>Actinomycetota</taxon>
        <taxon>Actinomycetes</taxon>
        <taxon>Pseudonocardiales</taxon>
        <taxon>Pseudonocardiaceae</taxon>
        <taxon>Pseudonocardia</taxon>
    </lineage>
</organism>
<keyword evidence="1" id="KW-0319">Glycerol metabolism</keyword>
<dbReference type="PANTHER" id="PTHR30136">
    <property type="entry name" value="HELIX-TURN-HELIX TRANSCRIPTIONAL REGULATOR, ICLR FAMILY"/>
    <property type="match status" value="1"/>
</dbReference>
<feature type="domain" description="IclR-ED" evidence="8">
    <location>
        <begin position="64"/>
        <end position="247"/>
    </location>
</feature>
<feature type="domain" description="HTH iclR-type" evidence="7">
    <location>
        <begin position="1"/>
        <end position="63"/>
    </location>
</feature>
<evidence type="ECO:0000256" key="5">
    <source>
        <dbReference type="ARBA" id="ARBA00058938"/>
    </source>
</evidence>
<keyword evidence="4" id="KW-0804">Transcription</keyword>
<dbReference type="GO" id="GO:0045892">
    <property type="term" value="P:negative regulation of DNA-templated transcription"/>
    <property type="evidence" value="ECO:0007669"/>
    <property type="project" value="TreeGrafter"/>
</dbReference>
<dbReference type="OrthoDB" id="60629at2"/>
<dbReference type="SUPFAM" id="SSF55781">
    <property type="entry name" value="GAF domain-like"/>
    <property type="match status" value="1"/>
</dbReference>
<dbReference type="InterPro" id="IPR014757">
    <property type="entry name" value="Tscrpt_reg_IclR_C"/>
</dbReference>
<dbReference type="Gene3D" id="3.30.450.40">
    <property type="match status" value="1"/>
</dbReference>
<evidence type="ECO:0000256" key="4">
    <source>
        <dbReference type="ARBA" id="ARBA00023163"/>
    </source>
</evidence>
<dbReference type="GO" id="GO:0003677">
    <property type="term" value="F:DNA binding"/>
    <property type="evidence" value="ECO:0007669"/>
    <property type="project" value="UniProtKB-KW"/>
</dbReference>
<dbReference type="SUPFAM" id="SSF46785">
    <property type="entry name" value="Winged helix' DNA-binding domain"/>
    <property type="match status" value="1"/>
</dbReference>
<dbReference type="CDD" id="cd00090">
    <property type="entry name" value="HTH_ARSR"/>
    <property type="match status" value="1"/>
</dbReference>
<accession>A0A1M6ZXJ0</accession>
<evidence type="ECO:0000259" key="8">
    <source>
        <dbReference type="PROSITE" id="PS51078"/>
    </source>
</evidence>
<dbReference type="Pfam" id="PF01614">
    <property type="entry name" value="IclR_C"/>
    <property type="match status" value="1"/>
</dbReference>
<protein>
    <recommendedName>
        <fullName evidence="6">Glycerol operon regulatory protein</fullName>
    </recommendedName>
</protein>
<evidence type="ECO:0000256" key="1">
    <source>
        <dbReference type="ARBA" id="ARBA00022798"/>
    </source>
</evidence>
<dbReference type="PANTHER" id="PTHR30136:SF35">
    <property type="entry name" value="HTH-TYPE TRANSCRIPTIONAL REGULATOR RV1719"/>
    <property type="match status" value="1"/>
</dbReference>
<dbReference type="RefSeq" id="WP_073460020.1">
    <property type="nucleotide sequence ID" value="NZ_CALGVN010000020.1"/>
</dbReference>
<evidence type="ECO:0000256" key="6">
    <source>
        <dbReference type="ARBA" id="ARBA00070406"/>
    </source>
</evidence>
<dbReference type="Proteomes" id="UP000184363">
    <property type="component" value="Unassembled WGS sequence"/>
</dbReference>
<dbReference type="InterPro" id="IPR036390">
    <property type="entry name" value="WH_DNA-bd_sf"/>
</dbReference>